<dbReference type="RefSeq" id="WP_164128670.1">
    <property type="nucleotide sequence ID" value="NZ_JAAGOX010000011.1"/>
</dbReference>
<feature type="transmembrane region" description="Helical" evidence="1">
    <location>
        <begin position="60"/>
        <end position="85"/>
    </location>
</feature>
<proteinExistence type="predicted"/>
<evidence type="ECO:0000256" key="1">
    <source>
        <dbReference type="SAM" id="Phobius"/>
    </source>
</evidence>
<reference evidence="2" key="1">
    <citation type="submission" date="2020-02" db="EMBL/GenBank/DDBJ databases">
        <title>Delineation of the pyrene-degrading pathway in Roseobacter clade bacteria by genomic analysis.</title>
        <authorList>
            <person name="Zhou H."/>
            <person name="Wang H."/>
        </authorList>
    </citation>
    <scope>NUCLEOTIDE SEQUENCE</scope>
    <source>
        <strain evidence="2">PrR005</strain>
    </source>
</reference>
<organism evidence="2">
    <name type="scientific">Ruegeria sp. PrR005</name>
    <dbReference type="NCBI Taxonomy" id="2706882"/>
    <lineage>
        <taxon>Bacteria</taxon>
        <taxon>Pseudomonadati</taxon>
        <taxon>Pseudomonadota</taxon>
        <taxon>Alphaproteobacteria</taxon>
        <taxon>Rhodobacterales</taxon>
        <taxon>Roseobacteraceae</taxon>
        <taxon>Ruegeria</taxon>
    </lineage>
</organism>
<comment type="caution">
    <text evidence="2">The sequence shown here is derived from an EMBL/GenBank/DDBJ whole genome shotgun (WGS) entry which is preliminary data.</text>
</comment>
<gene>
    <name evidence="2" type="ORF">G0P99_06990</name>
</gene>
<name>A0A6B2NQ51_9RHOB</name>
<keyword evidence="1" id="KW-0472">Membrane</keyword>
<accession>A0A6B2NQ51</accession>
<keyword evidence="1" id="KW-0812">Transmembrane</keyword>
<evidence type="ECO:0000313" key="2">
    <source>
        <dbReference type="EMBL" id="NDW44697.1"/>
    </source>
</evidence>
<evidence type="ECO:0008006" key="3">
    <source>
        <dbReference type="Google" id="ProtNLM"/>
    </source>
</evidence>
<protein>
    <recommendedName>
        <fullName evidence="3">Dihydroorotate dehydrogenase</fullName>
    </recommendedName>
</protein>
<sequence length="121" mass="13264">MADETTRLDELLAAARYSRQDIPDDLVGRILTDADRIQTDRYTGQRAVAKRREPGLWRHLLINLGGWPGLGGMAAACATGVWIGMFPPDILPDPSDLVYQTQGDGEFLGYYGLVDVLGEEG</sequence>
<dbReference type="AlphaFoldDB" id="A0A6B2NQ51"/>
<keyword evidence="1" id="KW-1133">Transmembrane helix</keyword>
<dbReference type="EMBL" id="JAAGOX010000011">
    <property type="protein sequence ID" value="NDW44697.1"/>
    <property type="molecule type" value="Genomic_DNA"/>
</dbReference>